<dbReference type="SUPFAM" id="SSF47113">
    <property type="entry name" value="Histone-fold"/>
    <property type="match status" value="1"/>
</dbReference>
<proteinExistence type="evidence at transcript level"/>
<evidence type="ECO:0000256" key="8">
    <source>
        <dbReference type="SAM" id="MobiDB-lite"/>
    </source>
</evidence>
<dbReference type="PANTHER" id="PTHR11426">
    <property type="entry name" value="HISTONE H3"/>
    <property type="match status" value="1"/>
</dbReference>
<evidence type="ECO:0000256" key="4">
    <source>
        <dbReference type="ARBA" id="ARBA00022454"/>
    </source>
</evidence>
<evidence type="ECO:0000313" key="10">
    <source>
        <dbReference type="EMBL" id="AFY23223.1"/>
    </source>
</evidence>
<dbReference type="Gene3D" id="1.10.20.10">
    <property type="entry name" value="Histone, subunit A"/>
    <property type="match status" value="1"/>
</dbReference>
<dbReference type="InterPro" id="IPR009072">
    <property type="entry name" value="Histone-fold"/>
</dbReference>
<dbReference type="EMBL" id="JX839692">
    <property type="protein sequence ID" value="AFY23223.1"/>
    <property type="molecule type" value="mRNA"/>
</dbReference>
<keyword evidence="5" id="KW-0238">DNA-binding</keyword>
<dbReference type="GO" id="GO:0000786">
    <property type="term" value="C:nucleosome"/>
    <property type="evidence" value="ECO:0007669"/>
    <property type="project" value="UniProtKB-KW"/>
</dbReference>
<protein>
    <submittedName>
        <fullName evidence="10">Histone H3.2</fullName>
    </submittedName>
</protein>
<dbReference type="PRINTS" id="PR00622">
    <property type="entry name" value="HISTONEH3"/>
</dbReference>
<organism evidence="10">
    <name type="scientific">Hematodinium sp. SG-2012</name>
    <dbReference type="NCBI Taxonomy" id="1263730"/>
    <lineage>
        <taxon>Eukaryota</taxon>
        <taxon>Sar</taxon>
        <taxon>Alveolata</taxon>
        <taxon>Dinophyceae</taxon>
        <taxon>Syndiniales</taxon>
        <taxon>Syndiniaceae</taxon>
        <taxon>Hematodinium</taxon>
    </lineage>
</organism>
<dbReference type="SMART" id="SM00428">
    <property type="entry name" value="H3"/>
    <property type="match status" value="1"/>
</dbReference>
<keyword evidence="4" id="KW-0158">Chromosome</keyword>
<dbReference type="FunFam" id="1.10.20.10:FF:000085">
    <property type="entry name" value="Histone H3.2"/>
    <property type="match status" value="1"/>
</dbReference>
<dbReference type="AlphaFoldDB" id="K9NUG1"/>
<dbReference type="GO" id="GO:0003677">
    <property type="term" value="F:DNA binding"/>
    <property type="evidence" value="ECO:0007669"/>
    <property type="project" value="UniProtKB-KW"/>
</dbReference>
<evidence type="ECO:0000256" key="6">
    <source>
        <dbReference type="ARBA" id="ARBA00023242"/>
    </source>
</evidence>
<sequence>MPRTKKNVQKSKGKSASADASQSRKLQAGSQTEGTDTPCKVLKPRGRVNTKSINEMRRQKRFPQFILRKAPFQALVKEICSEYHENLRMQSMALAALQEASEMYLVNLFEAANQCAIHAKRVTLQPKDLLLARRMRGDRAVF</sequence>
<reference evidence="10" key="1">
    <citation type="journal article" date="2012" name="Curr. Biol.">
        <title>Loss of nucleosomal DNA condensation coincides with appearance of a novel nuclear protein in dinoflagellates.</title>
        <authorList>
            <person name="Gornik S.G."/>
            <person name="Ford K.L."/>
            <person name="Mulhern T.D."/>
            <person name="Bacic A."/>
            <person name="McFadden G.I."/>
            <person name="Waller R.F."/>
        </authorList>
    </citation>
    <scope>NUCLEOTIDE SEQUENCE</scope>
</reference>
<evidence type="ECO:0000256" key="2">
    <source>
        <dbReference type="ARBA" id="ARBA00004286"/>
    </source>
</evidence>
<evidence type="ECO:0000256" key="3">
    <source>
        <dbReference type="ARBA" id="ARBA00010343"/>
    </source>
</evidence>
<keyword evidence="6" id="KW-0539">Nucleus</keyword>
<comment type="subcellular location">
    <subcellularLocation>
        <location evidence="2">Chromosome</location>
    </subcellularLocation>
    <subcellularLocation>
        <location evidence="1">Nucleus</location>
    </subcellularLocation>
</comment>
<dbReference type="GO" id="GO:0046982">
    <property type="term" value="F:protein heterodimerization activity"/>
    <property type="evidence" value="ECO:0007669"/>
    <property type="project" value="InterPro"/>
</dbReference>
<dbReference type="PROSITE" id="PS00959">
    <property type="entry name" value="HISTONE_H3_2"/>
    <property type="match status" value="1"/>
</dbReference>
<feature type="compositionally biased region" description="Basic residues" evidence="8">
    <location>
        <begin position="1"/>
        <end position="13"/>
    </location>
</feature>
<dbReference type="InterPro" id="IPR000164">
    <property type="entry name" value="Histone_H3/CENP-A"/>
</dbReference>
<accession>K9NUG1</accession>
<feature type="compositionally biased region" description="Polar residues" evidence="8">
    <location>
        <begin position="24"/>
        <end position="35"/>
    </location>
</feature>
<dbReference type="Pfam" id="PF00125">
    <property type="entry name" value="Histone"/>
    <property type="match status" value="1"/>
</dbReference>
<evidence type="ECO:0000256" key="5">
    <source>
        <dbReference type="ARBA" id="ARBA00023125"/>
    </source>
</evidence>
<feature type="compositionally biased region" description="Low complexity" evidence="8">
    <location>
        <begin position="14"/>
        <end position="23"/>
    </location>
</feature>
<name>K9NUG1_9DINO</name>
<dbReference type="GO" id="GO:0005634">
    <property type="term" value="C:nucleus"/>
    <property type="evidence" value="ECO:0007669"/>
    <property type="project" value="UniProtKB-SubCell"/>
</dbReference>
<evidence type="ECO:0000256" key="1">
    <source>
        <dbReference type="ARBA" id="ARBA00004123"/>
    </source>
</evidence>
<dbReference type="GO" id="GO:0030527">
    <property type="term" value="F:structural constituent of chromatin"/>
    <property type="evidence" value="ECO:0007669"/>
    <property type="project" value="InterPro"/>
</dbReference>
<dbReference type="CDD" id="cd22911">
    <property type="entry name" value="HFD_H3"/>
    <property type="match status" value="1"/>
</dbReference>
<keyword evidence="7" id="KW-0544">Nucleosome core</keyword>
<evidence type="ECO:0000256" key="7">
    <source>
        <dbReference type="ARBA" id="ARBA00023269"/>
    </source>
</evidence>
<feature type="domain" description="Core Histone H2A/H2B/H3" evidence="9">
    <location>
        <begin position="54"/>
        <end position="134"/>
    </location>
</feature>
<dbReference type="InterPro" id="IPR007125">
    <property type="entry name" value="H2A/H2B/H3"/>
</dbReference>
<comment type="similarity">
    <text evidence="3">Belongs to the histone H3 family.</text>
</comment>
<evidence type="ECO:0000259" key="9">
    <source>
        <dbReference type="Pfam" id="PF00125"/>
    </source>
</evidence>
<feature type="region of interest" description="Disordered" evidence="8">
    <location>
        <begin position="1"/>
        <end position="51"/>
    </location>
</feature>